<comment type="caution">
    <text evidence="1">The sequence shown here is derived from an EMBL/GenBank/DDBJ whole genome shotgun (WGS) entry which is preliminary data.</text>
</comment>
<organism evidence="1 2">
    <name type="scientific">Corynebacterium tuberculostearicum SK141</name>
    <dbReference type="NCBI Taxonomy" id="553206"/>
    <lineage>
        <taxon>Bacteria</taxon>
        <taxon>Bacillati</taxon>
        <taxon>Actinomycetota</taxon>
        <taxon>Actinomycetes</taxon>
        <taxon>Mycobacteriales</taxon>
        <taxon>Corynebacteriaceae</taxon>
        <taxon>Corynebacterium</taxon>
    </lineage>
</organism>
<dbReference type="RefSeq" id="WP_005329879.1">
    <property type="nucleotide sequence ID" value="NZ_ACVP01000037.1"/>
</dbReference>
<reference evidence="1 2" key="1">
    <citation type="submission" date="2009-06" db="EMBL/GenBank/DDBJ databases">
        <authorList>
            <person name="Dodson R."/>
            <person name="Sebastian Y."/>
            <person name="Madupu R."/>
            <person name="Durkin A.S."/>
            <person name="Torralba M."/>
            <person name="Methe B."/>
            <person name="Sutton G.G."/>
            <person name="Strausberg R.L."/>
            <person name="Nelson K.E."/>
        </authorList>
    </citation>
    <scope>NUCLEOTIDE SEQUENCE [LARGE SCALE GENOMIC DNA]</scope>
    <source>
        <strain evidence="1 2">SK141</strain>
    </source>
</reference>
<protein>
    <submittedName>
        <fullName evidence="1">Uncharacterized protein</fullName>
    </submittedName>
</protein>
<evidence type="ECO:0000313" key="1">
    <source>
        <dbReference type="EMBL" id="EET76360.1"/>
    </source>
</evidence>
<name>C6RC84_9CORY</name>
<accession>C6RC84</accession>
<dbReference type="AlphaFoldDB" id="C6RC84"/>
<gene>
    <name evidence="1" type="ORF">CORTU0001_0134</name>
</gene>
<sequence>MDLSTIQMHLDNFVNTWEGWHKVVEGLSNWVGIANAFDSFKTSLEVADAALPALSSN</sequence>
<dbReference type="Proteomes" id="UP000004384">
    <property type="component" value="Unassembled WGS sequence"/>
</dbReference>
<evidence type="ECO:0000313" key="2">
    <source>
        <dbReference type="Proteomes" id="UP000004384"/>
    </source>
</evidence>
<proteinExistence type="predicted"/>
<dbReference type="EMBL" id="ACVP01000037">
    <property type="protein sequence ID" value="EET76360.1"/>
    <property type="molecule type" value="Genomic_DNA"/>
</dbReference>